<proteinExistence type="predicted"/>
<feature type="chain" id="PRO_5008004154" description="DUF3828 domain-containing protein" evidence="1">
    <location>
        <begin position="23"/>
        <end position="151"/>
    </location>
</feature>
<dbReference type="OrthoDB" id="1273178at2"/>
<keyword evidence="3" id="KW-1185">Reference proteome</keyword>
<dbReference type="EMBL" id="CP015199">
    <property type="protein sequence ID" value="ANF52978.1"/>
    <property type="molecule type" value="Genomic_DNA"/>
</dbReference>
<dbReference type="KEGG" id="chh:A0O34_21700"/>
<dbReference type="AlphaFoldDB" id="A0A172Y140"/>
<keyword evidence="1" id="KW-0732">Signal</keyword>
<sequence length="151" mass="17738">MKPFKYISVILILLSISSCVNQQKKDEDQIKNTVRAYWKAVKNNDLQAYNNLIYESQNYPGVTASELNFLYKHYDIVNPKESLLKNIKIKDTTVMFAENKQKYVQYTIVKKNDPDNLKKDLIITLMFYKPIGFNKINNPVILENHIGWDKD</sequence>
<organism evidence="2 3">
    <name type="scientific">Chryseobacterium glaciei</name>
    <dbReference type="NCBI Taxonomy" id="1685010"/>
    <lineage>
        <taxon>Bacteria</taxon>
        <taxon>Pseudomonadati</taxon>
        <taxon>Bacteroidota</taxon>
        <taxon>Flavobacteriia</taxon>
        <taxon>Flavobacteriales</taxon>
        <taxon>Weeksellaceae</taxon>
        <taxon>Chryseobacterium group</taxon>
        <taxon>Chryseobacterium</taxon>
    </lineage>
</organism>
<feature type="signal peptide" evidence="1">
    <location>
        <begin position="1"/>
        <end position="22"/>
    </location>
</feature>
<dbReference type="RefSeq" id="WP_066759308.1">
    <property type="nucleotide sequence ID" value="NZ_CP015199.1"/>
</dbReference>
<accession>A0A172Y140</accession>
<evidence type="ECO:0000256" key="1">
    <source>
        <dbReference type="SAM" id="SignalP"/>
    </source>
</evidence>
<dbReference type="PROSITE" id="PS51257">
    <property type="entry name" value="PROKAR_LIPOPROTEIN"/>
    <property type="match status" value="1"/>
</dbReference>
<dbReference type="STRING" id="1685010.A0O34_21700"/>
<dbReference type="Proteomes" id="UP000077824">
    <property type="component" value="Chromosome"/>
</dbReference>
<reference evidence="2 3" key="1">
    <citation type="submission" date="2016-04" db="EMBL/GenBank/DDBJ databases">
        <title>Complete Genome Sequence of Chryseobacterium sp. IHBB 10212.</title>
        <authorList>
            <person name="Pal M."/>
            <person name="Swarnkar M.K."/>
            <person name="Kaushal K."/>
            <person name="Chhibber S."/>
            <person name="Singh A.K."/>
            <person name="Gulati A."/>
        </authorList>
    </citation>
    <scope>NUCLEOTIDE SEQUENCE [LARGE SCALE GENOMIC DNA]</scope>
    <source>
        <strain evidence="2 3">IHBB 10212</strain>
    </source>
</reference>
<evidence type="ECO:0008006" key="4">
    <source>
        <dbReference type="Google" id="ProtNLM"/>
    </source>
</evidence>
<protein>
    <recommendedName>
        <fullName evidence="4">DUF3828 domain-containing protein</fullName>
    </recommendedName>
</protein>
<evidence type="ECO:0000313" key="2">
    <source>
        <dbReference type="EMBL" id="ANF52978.1"/>
    </source>
</evidence>
<name>A0A172Y140_9FLAO</name>
<gene>
    <name evidence="2" type="ORF">A0O34_21700</name>
</gene>
<evidence type="ECO:0000313" key="3">
    <source>
        <dbReference type="Proteomes" id="UP000077824"/>
    </source>
</evidence>